<organism evidence="3 4">
    <name type="scientific">Portunus trituberculatus</name>
    <name type="common">Swimming crab</name>
    <name type="synonym">Neptunus trituberculatus</name>
    <dbReference type="NCBI Taxonomy" id="210409"/>
    <lineage>
        <taxon>Eukaryota</taxon>
        <taxon>Metazoa</taxon>
        <taxon>Ecdysozoa</taxon>
        <taxon>Arthropoda</taxon>
        <taxon>Crustacea</taxon>
        <taxon>Multicrustacea</taxon>
        <taxon>Malacostraca</taxon>
        <taxon>Eumalacostraca</taxon>
        <taxon>Eucarida</taxon>
        <taxon>Decapoda</taxon>
        <taxon>Pleocyemata</taxon>
        <taxon>Brachyura</taxon>
        <taxon>Eubrachyura</taxon>
        <taxon>Portunoidea</taxon>
        <taxon>Portunidae</taxon>
        <taxon>Portuninae</taxon>
        <taxon>Portunus</taxon>
    </lineage>
</organism>
<evidence type="ECO:0000256" key="2">
    <source>
        <dbReference type="SAM" id="Phobius"/>
    </source>
</evidence>
<keyword evidence="2" id="KW-1133">Transmembrane helix</keyword>
<feature type="transmembrane region" description="Helical" evidence="2">
    <location>
        <begin position="218"/>
        <end position="239"/>
    </location>
</feature>
<feature type="region of interest" description="Disordered" evidence="1">
    <location>
        <begin position="88"/>
        <end position="119"/>
    </location>
</feature>
<comment type="caution">
    <text evidence="3">The sequence shown here is derived from an EMBL/GenBank/DDBJ whole genome shotgun (WGS) entry which is preliminary data.</text>
</comment>
<keyword evidence="2" id="KW-0812">Transmembrane</keyword>
<evidence type="ECO:0000313" key="3">
    <source>
        <dbReference type="EMBL" id="MPC75960.1"/>
    </source>
</evidence>
<protein>
    <submittedName>
        <fullName evidence="3">Uncharacterized protein</fullName>
    </submittedName>
</protein>
<name>A0A5B7HTY9_PORTR</name>
<keyword evidence="2" id="KW-0472">Membrane</keyword>
<evidence type="ECO:0000256" key="1">
    <source>
        <dbReference type="SAM" id="MobiDB-lite"/>
    </source>
</evidence>
<gene>
    <name evidence="3" type="ORF">E2C01_070361</name>
</gene>
<keyword evidence="4" id="KW-1185">Reference proteome</keyword>
<reference evidence="3 4" key="1">
    <citation type="submission" date="2019-05" db="EMBL/GenBank/DDBJ databases">
        <title>Another draft genome of Portunus trituberculatus and its Hox gene families provides insights of decapod evolution.</title>
        <authorList>
            <person name="Jeong J.-H."/>
            <person name="Song I."/>
            <person name="Kim S."/>
            <person name="Choi T."/>
            <person name="Kim D."/>
            <person name="Ryu S."/>
            <person name="Kim W."/>
        </authorList>
    </citation>
    <scope>NUCLEOTIDE SEQUENCE [LARGE SCALE GENOMIC DNA]</scope>
    <source>
        <tissue evidence="3">Muscle</tissue>
    </source>
</reference>
<accession>A0A5B7HTY9</accession>
<sequence>MSGNSHKRKSEVIWSDHAYSVAAEGVLGPFCQPEIALETENKYPCLGLLVPAATTKPAESHVDPAQRTMPVEGAVEVEVDIAALKDMEIVEESRPAPSGKGKRRDNAAADQISRRHVLAPATSNRKQRCRLLFPAGHGKTASELFSGFAALLRQHPDLQPLYEEGRNQPYITVSTDSSFYATLLSESFLGLVMECPGYGAPISQHSAWIRSRRTPKSLLAAAIVGVTTTPTPSFALSGLGPKGSLPWMR</sequence>
<dbReference type="AlphaFoldDB" id="A0A5B7HTY9"/>
<dbReference type="Proteomes" id="UP000324222">
    <property type="component" value="Unassembled WGS sequence"/>
</dbReference>
<evidence type="ECO:0000313" key="4">
    <source>
        <dbReference type="Proteomes" id="UP000324222"/>
    </source>
</evidence>
<dbReference type="EMBL" id="VSRR010042256">
    <property type="protein sequence ID" value="MPC75960.1"/>
    <property type="molecule type" value="Genomic_DNA"/>
</dbReference>
<proteinExistence type="predicted"/>